<evidence type="ECO:0000256" key="3">
    <source>
        <dbReference type="ARBA" id="ARBA00006380"/>
    </source>
</evidence>
<comment type="catalytic activity">
    <reaction evidence="8 11">
        <text>lipid IVA (E. coli) + CMP-3-deoxy-beta-D-manno-octulosonate = alpha-Kdo-(2-&gt;6)-lipid IVA (E. coli) + CMP + H(+)</text>
        <dbReference type="Rhea" id="RHEA:28066"/>
        <dbReference type="ChEBI" id="CHEBI:15378"/>
        <dbReference type="ChEBI" id="CHEBI:58603"/>
        <dbReference type="ChEBI" id="CHEBI:60364"/>
        <dbReference type="ChEBI" id="CHEBI:60377"/>
        <dbReference type="ChEBI" id="CHEBI:85987"/>
        <dbReference type="EC" id="2.4.99.12"/>
    </reaction>
</comment>
<dbReference type="Proteomes" id="UP000294662">
    <property type="component" value="Unassembled WGS sequence"/>
</dbReference>
<dbReference type="GO" id="GO:0005886">
    <property type="term" value="C:plasma membrane"/>
    <property type="evidence" value="ECO:0007669"/>
    <property type="project" value="UniProtKB-SubCell"/>
</dbReference>
<gene>
    <name evidence="13" type="ORF">E1B25_04355</name>
</gene>
<dbReference type="SUPFAM" id="SSF53756">
    <property type="entry name" value="UDP-Glycosyltransferase/glycogen phosphorylase"/>
    <property type="match status" value="1"/>
</dbReference>
<dbReference type="InterPro" id="IPR038107">
    <property type="entry name" value="Glycos_transf_N_sf"/>
</dbReference>
<evidence type="ECO:0000256" key="8">
    <source>
        <dbReference type="ARBA" id="ARBA00049183"/>
    </source>
</evidence>
<dbReference type="GO" id="GO:0009245">
    <property type="term" value="P:lipid A biosynthetic process"/>
    <property type="evidence" value="ECO:0007669"/>
    <property type="project" value="TreeGrafter"/>
</dbReference>
<comment type="function">
    <text evidence="1 11">Involved in lipopolysaccharide (LPS) biosynthesis. Catalyzes the transfer of 3-deoxy-D-manno-octulosonate (Kdo) residue(s) from CMP-Kdo to lipid IV(A), the tetraacyldisaccharide-1,4'-bisphosphate precursor of lipid A.</text>
</comment>
<evidence type="ECO:0000256" key="6">
    <source>
        <dbReference type="ARBA" id="ARBA00022679"/>
    </source>
</evidence>
<comment type="subcellular location">
    <subcellularLocation>
        <location evidence="11">Cell membrane</location>
    </subcellularLocation>
</comment>
<dbReference type="PANTHER" id="PTHR42755:SF1">
    <property type="entry name" value="3-DEOXY-D-MANNO-OCTULOSONIC ACID TRANSFERASE, MITOCHONDRIAL-RELATED"/>
    <property type="match status" value="1"/>
</dbReference>
<evidence type="ECO:0000313" key="14">
    <source>
        <dbReference type="Proteomes" id="UP000294662"/>
    </source>
</evidence>
<accession>A0A4R5EYS6</accession>
<comment type="pathway">
    <text evidence="2 11">Bacterial outer membrane biogenesis; LPS core biosynthesis.</text>
</comment>
<evidence type="ECO:0000313" key="13">
    <source>
        <dbReference type="EMBL" id="TDE40191.1"/>
    </source>
</evidence>
<keyword evidence="11" id="KW-0472">Membrane</keyword>
<feature type="active site" description="Proton acceptor" evidence="9">
    <location>
        <position position="66"/>
    </location>
</feature>
<evidence type="ECO:0000256" key="7">
    <source>
        <dbReference type="ARBA" id="ARBA00031445"/>
    </source>
</evidence>
<dbReference type="InterPro" id="IPR039901">
    <property type="entry name" value="Kdotransferase"/>
</dbReference>
<feature type="domain" description="3-deoxy-D-manno-octulosonic-acid transferase N-terminal" evidence="12">
    <location>
        <begin position="39"/>
        <end position="215"/>
    </location>
</feature>
<dbReference type="FunFam" id="3.40.50.2000:FF:000032">
    <property type="entry name" value="3-deoxy-D-manno-octulosonic acid transferase"/>
    <property type="match status" value="1"/>
</dbReference>
<comment type="similarity">
    <text evidence="3">Belongs to the glycosyltransferase group 1 family. Glycosyltransferase 30 subfamily.</text>
</comment>
<dbReference type="RefSeq" id="WP_132827448.1">
    <property type="nucleotide sequence ID" value="NZ_SMFP01000002.1"/>
</dbReference>
<evidence type="ECO:0000256" key="2">
    <source>
        <dbReference type="ARBA" id="ARBA00004713"/>
    </source>
</evidence>
<protein>
    <recommendedName>
        <fullName evidence="5 11">3-deoxy-D-manno-octulosonic acid transferase</fullName>
        <shortName evidence="11">Kdo transferase</shortName>
        <ecNumber evidence="4 11">2.4.99.12</ecNumber>
    </recommendedName>
    <alternativeName>
        <fullName evidence="7 11">Lipid IV(A) 3-deoxy-D-manno-octulosonic acid transferase</fullName>
    </alternativeName>
</protein>
<evidence type="ECO:0000256" key="10">
    <source>
        <dbReference type="PIRSR" id="PIRSR639901-2"/>
    </source>
</evidence>
<comment type="caution">
    <text evidence="13">The sequence shown here is derived from an EMBL/GenBank/DDBJ whole genome shotgun (WGS) entry which is preliminary data.</text>
</comment>
<feature type="site" description="Transition state stabilizer" evidence="10">
    <location>
        <position position="136"/>
    </location>
</feature>
<organism evidence="13 14">
    <name type="scientific">Antarcticimicrobium sediminis</name>
    <dbReference type="NCBI Taxonomy" id="2546227"/>
    <lineage>
        <taxon>Bacteria</taxon>
        <taxon>Pseudomonadati</taxon>
        <taxon>Pseudomonadota</taxon>
        <taxon>Alphaproteobacteria</taxon>
        <taxon>Rhodobacterales</taxon>
        <taxon>Paracoccaceae</taxon>
        <taxon>Antarcticimicrobium</taxon>
    </lineage>
</organism>
<keyword evidence="6 11" id="KW-0808">Transferase</keyword>
<dbReference type="EC" id="2.4.99.12" evidence="4 11"/>
<dbReference type="GO" id="GO:0009244">
    <property type="term" value="P:lipopolysaccharide core region biosynthetic process"/>
    <property type="evidence" value="ECO:0007669"/>
    <property type="project" value="UniProtKB-UniRule"/>
</dbReference>
<dbReference type="UniPathway" id="UPA00958"/>
<dbReference type="PANTHER" id="PTHR42755">
    <property type="entry name" value="3-DEOXY-MANNO-OCTULOSONATE CYTIDYLYLTRANSFERASE"/>
    <property type="match status" value="1"/>
</dbReference>
<dbReference type="GO" id="GO:0043842">
    <property type="term" value="F:Kdo transferase activity"/>
    <property type="evidence" value="ECO:0007669"/>
    <property type="project" value="UniProtKB-EC"/>
</dbReference>
<evidence type="ECO:0000256" key="9">
    <source>
        <dbReference type="PIRSR" id="PIRSR639901-1"/>
    </source>
</evidence>
<keyword evidence="11" id="KW-1003">Cell membrane</keyword>
<keyword evidence="11" id="KW-0448">Lipopolysaccharide biosynthesis</keyword>
<evidence type="ECO:0000256" key="4">
    <source>
        <dbReference type="ARBA" id="ARBA00012621"/>
    </source>
</evidence>
<evidence type="ECO:0000256" key="5">
    <source>
        <dbReference type="ARBA" id="ARBA00019077"/>
    </source>
</evidence>
<dbReference type="Gene3D" id="3.40.50.11720">
    <property type="entry name" value="3-Deoxy-D-manno-octulosonic-acid transferase, N-terminal domain"/>
    <property type="match status" value="1"/>
</dbReference>
<name>A0A4R5EYS6_9RHOB</name>
<dbReference type="AlphaFoldDB" id="A0A4R5EYS6"/>
<dbReference type="OrthoDB" id="9789797at2"/>
<reference evidence="13 14" key="1">
    <citation type="submission" date="2019-03" db="EMBL/GenBank/DDBJ databases">
        <authorList>
            <person name="Zhang S."/>
        </authorList>
    </citation>
    <scope>NUCLEOTIDE SEQUENCE [LARGE SCALE GENOMIC DNA]</scope>
    <source>
        <strain evidence="13 14">S4J41</strain>
    </source>
</reference>
<keyword evidence="14" id="KW-1185">Reference proteome</keyword>
<dbReference type="InterPro" id="IPR007507">
    <property type="entry name" value="Glycos_transf_N"/>
</dbReference>
<feature type="site" description="Transition state stabilizer" evidence="10">
    <location>
        <position position="214"/>
    </location>
</feature>
<dbReference type="Gene3D" id="3.40.50.2000">
    <property type="entry name" value="Glycogen Phosphorylase B"/>
    <property type="match status" value="1"/>
</dbReference>
<evidence type="ECO:0000256" key="1">
    <source>
        <dbReference type="ARBA" id="ARBA00003394"/>
    </source>
</evidence>
<proteinExistence type="inferred from homology"/>
<sequence length="440" mass="47452">MTRPTALYRLYRTVTPLLLPLVWRQAARKLRDHGVSRARSRERLGHATLPRPAGRLIWFHAASVGESLSVLQLITRLGVRLPDANFLITSGTATSAELLAKRMPPRCRHQFAPLDGSGPVRRFLDHWRPDAALFVESELWPQMIVEAAGRGIPLALVNARLSAKSVAGWKRWPDTARFLLSHFALLMAQSRGTAKDLIEMGAPEGRVKLGVNLKSTSAPPPVDTAVVEQIRAAIEPRPLWLASSTHSGEEPVVLDAYRRLLVAYPDLVLILAPRHPERGQEVADLIAGAGLSCARRSTGAVPGPSTQVYLADTLGETGSWYTLAPFAFLGASLVAKGGHNPIEPAQFGVPLITGPHRENARAAYDALAAAGGLIEAQDATTLAAAVADWLDHPERLKAAQDGARSLVQRQEQALETVVSGICATLGLETLLETKPEVGDV</sequence>
<evidence type="ECO:0000259" key="12">
    <source>
        <dbReference type="Pfam" id="PF04413"/>
    </source>
</evidence>
<dbReference type="Pfam" id="PF04413">
    <property type="entry name" value="Glycos_transf_N"/>
    <property type="match status" value="1"/>
</dbReference>
<evidence type="ECO:0000256" key="11">
    <source>
        <dbReference type="RuleBase" id="RU365103"/>
    </source>
</evidence>
<dbReference type="EMBL" id="SMFP01000002">
    <property type="protein sequence ID" value="TDE40191.1"/>
    <property type="molecule type" value="Genomic_DNA"/>
</dbReference>